<dbReference type="Gene3D" id="3.40.50.1000">
    <property type="entry name" value="HAD superfamily/HAD-like"/>
    <property type="match status" value="1"/>
</dbReference>
<dbReference type="KEGG" id="bhu:bhn_I2312"/>
<dbReference type="InterPro" id="IPR023214">
    <property type="entry name" value="HAD_sf"/>
</dbReference>
<sequence length="124" mass="14263">MESIVLSKLGHTWILDIDGTIVKHNGYKIDGEDSFLPGAKEFLDGIPKEDMVVFITSRTDEYREKTIEFLKRNSIRFDHIIFNAPYGERILLNDDKPSGLKMGMALNLKRDTFPEMNVTIDEEL</sequence>
<gene>
    <name evidence="1" type="ORF">bhn_I2312</name>
</gene>
<proteinExistence type="predicted"/>
<accession>A0A1D9P5B1</accession>
<evidence type="ECO:0000313" key="1">
    <source>
        <dbReference type="EMBL" id="AOZ97345.1"/>
    </source>
</evidence>
<dbReference type="SUPFAM" id="SSF56784">
    <property type="entry name" value="HAD-like"/>
    <property type="match status" value="1"/>
</dbReference>
<keyword evidence="2" id="KW-1185">Reference proteome</keyword>
<dbReference type="RefSeq" id="WP_148661953.1">
    <property type="nucleotide sequence ID" value="NZ_CP017831.1"/>
</dbReference>
<name>A0A1D9P5B1_9FIRM</name>
<reference evidence="2" key="1">
    <citation type="submission" date="2016-10" db="EMBL/GenBank/DDBJ databases">
        <title>The complete genome sequence of the rumen bacterium Butyrivibrio hungatei MB2003.</title>
        <authorList>
            <person name="Palevich N."/>
            <person name="Kelly W.J."/>
            <person name="Leahy S.C."/>
            <person name="Altermann E."/>
            <person name="Rakonjac J."/>
            <person name="Attwood G.T."/>
        </authorList>
    </citation>
    <scope>NUCLEOTIDE SEQUENCE [LARGE SCALE GENOMIC DNA]</scope>
    <source>
        <strain evidence="2">MB2003</strain>
    </source>
</reference>
<dbReference type="AlphaFoldDB" id="A0A1D9P5B1"/>
<protein>
    <submittedName>
        <fullName evidence="1">Uncharacterized protein</fullName>
    </submittedName>
</protein>
<dbReference type="OrthoDB" id="5325692at2"/>
<organism evidence="1 2">
    <name type="scientific">Butyrivibrio hungatei</name>
    <dbReference type="NCBI Taxonomy" id="185008"/>
    <lineage>
        <taxon>Bacteria</taxon>
        <taxon>Bacillati</taxon>
        <taxon>Bacillota</taxon>
        <taxon>Clostridia</taxon>
        <taxon>Lachnospirales</taxon>
        <taxon>Lachnospiraceae</taxon>
        <taxon>Butyrivibrio</taxon>
    </lineage>
</organism>
<evidence type="ECO:0000313" key="2">
    <source>
        <dbReference type="Proteomes" id="UP000179284"/>
    </source>
</evidence>
<dbReference type="InterPro" id="IPR036412">
    <property type="entry name" value="HAD-like_sf"/>
</dbReference>
<dbReference type="Proteomes" id="UP000179284">
    <property type="component" value="Chromosome I"/>
</dbReference>
<dbReference type="EMBL" id="CP017831">
    <property type="protein sequence ID" value="AOZ97345.1"/>
    <property type="molecule type" value="Genomic_DNA"/>
</dbReference>